<evidence type="ECO:0000256" key="4">
    <source>
        <dbReference type="ARBA" id="ARBA00022553"/>
    </source>
</evidence>
<evidence type="ECO:0000256" key="2">
    <source>
        <dbReference type="ARBA" id="ARBA00006432"/>
    </source>
</evidence>
<dbReference type="Gene3D" id="3.40.50.980">
    <property type="match status" value="2"/>
</dbReference>
<dbReference type="NCBIfam" id="TIGR01733">
    <property type="entry name" value="AA-adenyl-dom"/>
    <property type="match status" value="1"/>
</dbReference>
<dbReference type="Gene3D" id="2.30.38.10">
    <property type="entry name" value="Luciferase, Domain 3"/>
    <property type="match status" value="1"/>
</dbReference>
<dbReference type="InterPro" id="IPR001242">
    <property type="entry name" value="Condensation_dom"/>
</dbReference>
<feature type="domain" description="Carrier" evidence="6">
    <location>
        <begin position="954"/>
        <end position="1028"/>
    </location>
</feature>
<accession>A0A9Q5CR63</accession>
<protein>
    <submittedName>
        <fullName evidence="7">Amino acid adenylation domain-containing protein/non-ribosomal peptide synthase protein (TIGR01720 family)</fullName>
    </submittedName>
</protein>
<dbReference type="NCBIfam" id="TIGR01720">
    <property type="entry name" value="NRPS-para261"/>
    <property type="match status" value="1"/>
</dbReference>
<dbReference type="InterPro" id="IPR020459">
    <property type="entry name" value="AMP-binding"/>
</dbReference>
<dbReference type="Pfam" id="PF00668">
    <property type="entry name" value="Condensation"/>
    <property type="match status" value="2"/>
</dbReference>
<dbReference type="Gene3D" id="1.10.1200.10">
    <property type="entry name" value="ACP-like"/>
    <property type="match status" value="1"/>
</dbReference>
<dbReference type="PANTHER" id="PTHR45398">
    <property type="match status" value="1"/>
</dbReference>
<dbReference type="Gene3D" id="3.30.300.30">
    <property type="match status" value="1"/>
</dbReference>
<dbReference type="InterPro" id="IPR023213">
    <property type="entry name" value="CAT-like_dom_sf"/>
</dbReference>
<keyword evidence="3" id="KW-0596">Phosphopantetheine</keyword>
<dbReference type="PROSITE" id="PS00455">
    <property type="entry name" value="AMP_BINDING"/>
    <property type="match status" value="1"/>
</dbReference>
<comment type="caution">
    <text evidence="7">The sequence shown here is derived from an EMBL/GenBank/DDBJ whole genome shotgun (WGS) entry which is preliminary data.</text>
</comment>
<dbReference type="Pfam" id="PF00550">
    <property type="entry name" value="PP-binding"/>
    <property type="match status" value="1"/>
</dbReference>
<name>A0A9Q5CR63_CLOBE</name>
<keyword evidence="4" id="KW-0597">Phosphoprotein</keyword>
<dbReference type="CDD" id="cd19534">
    <property type="entry name" value="E_NRPS"/>
    <property type="match status" value="1"/>
</dbReference>
<dbReference type="Pfam" id="PF00501">
    <property type="entry name" value="AMP-binding"/>
    <property type="match status" value="1"/>
</dbReference>
<organism evidence="7 8">
    <name type="scientific">Clostridium beijerinckii</name>
    <name type="common">Clostridium MP</name>
    <dbReference type="NCBI Taxonomy" id="1520"/>
    <lineage>
        <taxon>Bacteria</taxon>
        <taxon>Bacillati</taxon>
        <taxon>Bacillota</taxon>
        <taxon>Clostridia</taxon>
        <taxon>Eubacteriales</taxon>
        <taxon>Clostridiaceae</taxon>
        <taxon>Clostridium</taxon>
    </lineage>
</organism>
<proteinExistence type="inferred from homology"/>
<dbReference type="PRINTS" id="PR00154">
    <property type="entry name" value="AMPBINDING"/>
</dbReference>
<dbReference type="Gene3D" id="3.30.559.30">
    <property type="entry name" value="Nonribosomal peptide synthetase, condensation domain"/>
    <property type="match status" value="2"/>
</dbReference>
<dbReference type="PROSITE" id="PS50075">
    <property type="entry name" value="CARRIER"/>
    <property type="match status" value="1"/>
</dbReference>
<dbReference type="InterPro" id="IPR000873">
    <property type="entry name" value="AMP-dep_synth/lig_dom"/>
</dbReference>
<dbReference type="SUPFAM" id="SSF52777">
    <property type="entry name" value="CoA-dependent acyltransferases"/>
    <property type="match status" value="4"/>
</dbReference>
<dbReference type="FunFam" id="3.40.50.980:FF:000001">
    <property type="entry name" value="Non-ribosomal peptide synthetase"/>
    <property type="match status" value="1"/>
</dbReference>
<dbReference type="PROSITE" id="PS00012">
    <property type="entry name" value="PHOSPHOPANTETHEINE"/>
    <property type="match status" value="1"/>
</dbReference>
<dbReference type="Gene3D" id="3.30.559.10">
    <property type="entry name" value="Chloramphenicol acetyltransferase-like domain"/>
    <property type="match status" value="2"/>
</dbReference>
<comment type="cofactor">
    <cofactor evidence="1">
        <name>pantetheine 4'-phosphate</name>
        <dbReference type="ChEBI" id="CHEBI:47942"/>
    </cofactor>
</comment>
<sequence>MEFNERCYYNLTHSQKRIWYIEKVNLNSQLHNIGGCLKISKKVNIEKLMETINIVIKKNQALRLRFTEKDGQPVQYISDFKEELIDFLDFNNFDEPQIEYEKWSKSIFEKAFKLENSKLYYFAICKINEREYEILLNIHHIISDGWSISLIEKQICEIYSKLVKSEPVYQNEDYSYIDFIKEEKEYLNSDRFAKNKGFWNEKFNSIPEEFLYNTSNSLEGKRETFNIGNDLSKKISKFVEDNKCSLNIFFITILLIYINKTTYKKDIVIGTPVFNRTNKKQKNMLGMFTSTVPFRFELDAELNIESLIKQINKEFKICLLNQKYPYDFLIKDLDLSKNGYDSLFKMSVNYYNSKFINEIDGGDAEAKEHYCGNQSYSLQLIINEWKYNNITLNFDYKTSDYSEQEIQTMHNSMINIIKEMLTKENCRVKDIQLLNDEEINHKIHTLNSTSSVYPNKTVYKLFEEQVNKSPNKVALEFKEEKLTYKALNEKSNQLASYLRENGVHKEVIVGIMMSHSIELVIGILAVLKAGGTYLPIDPSYPVDRVNYMLEDSESSIVLINSDIHEEILHKGKIFNINEINVDLYGRENLIEIGKLDSLAYIIYTSGSTGKPKGVMIEHQGLTNYIWWAKKMYLKNENEVMALYSSIAFDLTITSIFTPLISGNQIVIYDTDETEFVLYKILRENKATVVKLTPAHLTLLKDIDNSSSNIKRFIVGGEDLKVGLAKEVFNSFARNIEICNEYGPTETVVGCMIHKYNEEKDKGVSVPIGYPADNVQLYILDDELNVVPTGLAGELYISGDGVARGYLNREELTCKRFIENPFIKGRRMYRTGDTARYIENGAIEYIGRIDSQVKIRGHRIELGEIEKYLLENESVRDAVVAFKEDSLGNKILNAYIVKEKDITEFELKRWLNKFLPKYMIPVNYVFMDKLPLTLNGKIDHGLLPEPIMEKKEFIRYETNVEQELVKAMEEILGVENISMNDNYYQLGGDSIKAIQISSKLRNLGLEIKVKDILTYDCIEEIAASVIESQEVKVISQEQSRGIIEKTPITEWFFEQQFSNENFYNQYVLLEYTKTLDVNKIELAVNKLIEHHDGLRINYDKKNNKLYYKNEHSKEGSAFKYLDLSQWFYDEECKDVKKLIHKTDINFDIENSLLFNVTMFNLGNERQALLFTAHHLIVDGISWRIILNDFITILNHLSNWEEVKLPMKTHSFKEWAEALQEYSKKDFKEEKTYWNSILDKKFVYPIDFNGEDIVKTSSVLSYELGENITDSLIKKANEIYNIEFNEVLIMALAITINKLTNNEDIVIELERHGRESINDFIDVSRTVGWFTSMYPAYFNVQSSEIDTNIKSIKEQLRSVPEKGFNYSILKFLNKELKEVDNKYIRFNYLGDFDNIINEEMLSKVSIEFGLESSEENSLTALIDIAAMIVNKNLNISFTYSNARFHEDTIQNFINSYAETLRLILDNCENKDFKEFTPSDFDAVDISQDDLDALFD</sequence>
<dbReference type="InterPro" id="IPR036736">
    <property type="entry name" value="ACP-like_sf"/>
</dbReference>
<evidence type="ECO:0000313" key="7">
    <source>
        <dbReference type="EMBL" id="NRV10314.1"/>
    </source>
</evidence>
<dbReference type="InterPro" id="IPR006162">
    <property type="entry name" value="Ppantetheine_attach_site"/>
</dbReference>
<evidence type="ECO:0000259" key="6">
    <source>
        <dbReference type="PROSITE" id="PS50075"/>
    </source>
</evidence>
<dbReference type="PANTHER" id="PTHR45398:SF1">
    <property type="entry name" value="ENZYME, PUTATIVE (JCVI)-RELATED"/>
    <property type="match status" value="1"/>
</dbReference>
<keyword evidence="5" id="KW-0045">Antibiotic biosynthesis</keyword>
<evidence type="ECO:0000313" key="8">
    <source>
        <dbReference type="Proteomes" id="UP000821656"/>
    </source>
</evidence>
<dbReference type="InterPro" id="IPR025110">
    <property type="entry name" value="AMP-bd_C"/>
</dbReference>
<evidence type="ECO:0000256" key="3">
    <source>
        <dbReference type="ARBA" id="ARBA00022450"/>
    </source>
</evidence>
<dbReference type="Pfam" id="PF13193">
    <property type="entry name" value="AMP-binding_C"/>
    <property type="match status" value="1"/>
</dbReference>
<evidence type="ECO:0000256" key="1">
    <source>
        <dbReference type="ARBA" id="ARBA00001957"/>
    </source>
</evidence>
<reference evidence="7" key="1">
    <citation type="submission" date="2020-05" db="EMBL/GenBank/DDBJ databases">
        <title>Genomic insights into acetone-butanol-ethanol (ABE) fermentation by sequencing solventogenic clostridia strains.</title>
        <authorList>
            <person name="Brown S."/>
        </authorList>
    </citation>
    <scope>NUCLEOTIDE SEQUENCE</scope>
    <source>
        <strain evidence="7">DJ126</strain>
    </source>
</reference>
<dbReference type="InterPro" id="IPR010071">
    <property type="entry name" value="AA_adenyl_dom"/>
</dbReference>
<gene>
    <name evidence="7" type="ORF">DFH45_003277</name>
</gene>
<dbReference type="InterPro" id="IPR009081">
    <property type="entry name" value="PP-bd_ACP"/>
</dbReference>
<dbReference type="EMBL" id="JABSXK010000001">
    <property type="protein sequence ID" value="NRV10314.1"/>
    <property type="molecule type" value="Genomic_DNA"/>
</dbReference>
<dbReference type="GO" id="GO:0017000">
    <property type="term" value="P:antibiotic biosynthetic process"/>
    <property type="evidence" value="ECO:0007669"/>
    <property type="project" value="UniProtKB-KW"/>
</dbReference>
<comment type="similarity">
    <text evidence="2">Belongs to the ATP-dependent AMP-binding enzyme family.</text>
</comment>
<dbReference type="InterPro" id="IPR045851">
    <property type="entry name" value="AMP-bd_C_sf"/>
</dbReference>
<dbReference type="RefSeq" id="WP_077308641.1">
    <property type="nucleotide sequence ID" value="NZ_CP016090.1"/>
</dbReference>
<dbReference type="GO" id="GO:0008610">
    <property type="term" value="P:lipid biosynthetic process"/>
    <property type="evidence" value="ECO:0007669"/>
    <property type="project" value="UniProtKB-ARBA"/>
</dbReference>
<dbReference type="InterPro" id="IPR010060">
    <property type="entry name" value="NRPS_synth"/>
</dbReference>
<dbReference type="FunFam" id="2.30.38.10:FF:000001">
    <property type="entry name" value="Non-ribosomal peptide synthetase PvdI"/>
    <property type="match status" value="1"/>
</dbReference>
<dbReference type="GO" id="GO:0003824">
    <property type="term" value="F:catalytic activity"/>
    <property type="evidence" value="ECO:0007669"/>
    <property type="project" value="InterPro"/>
</dbReference>
<dbReference type="SUPFAM" id="SSF47336">
    <property type="entry name" value="ACP-like"/>
    <property type="match status" value="1"/>
</dbReference>
<dbReference type="SUPFAM" id="SSF56801">
    <property type="entry name" value="Acetyl-CoA synthetase-like"/>
    <property type="match status" value="1"/>
</dbReference>
<evidence type="ECO:0000256" key="5">
    <source>
        <dbReference type="ARBA" id="ARBA00023194"/>
    </source>
</evidence>
<dbReference type="Proteomes" id="UP000821656">
    <property type="component" value="Unassembled WGS sequence"/>
</dbReference>
<dbReference type="InterPro" id="IPR020845">
    <property type="entry name" value="AMP-binding_CS"/>
</dbReference>
<dbReference type="FunFam" id="3.40.50.12780:FF:000012">
    <property type="entry name" value="Non-ribosomal peptide synthetase"/>
    <property type="match status" value="1"/>
</dbReference>